<protein>
    <submittedName>
        <fullName evidence="1">Uncharacterized protein</fullName>
    </submittedName>
</protein>
<evidence type="ECO:0000313" key="1">
    <source>
        <dbReference type="EMBL" id="JAD88274.1"/>
    </source>
</evidence>
<organism evidence="1">
    <name type="scientific">Arundo donax</name>
    <name type="common">Giant reed</name>
    <name type="synonym">Donax arundinaceus</name>
    <dbReference type="NCBI Taxonomy" id="35708"/>
    <lineage>
        <taxon>Eukaryota</taxon>
        <taxon>Viridiplantae</taxon>
        <taxon>Streptophyta</taxon>
        <taxon>Embryophyta</taxon>
        <taxon>Tracheophyta</taxon>
        <taxon>Spermatophyta</taxon>
        <taxon>Magnoliopsida</taxon>
        <taxon>Liliopsida</taxon>
        <taxon>Poales</taxon>
        <taxon>Poaceae</taxon>
        <taxon>PACMAD clade</taxon>
        <taxon>Arundinoideae</taxon>
        <taxon>Arundineae</taxon>
        <taxon>Arundo</taxon>
    </lineage>
</organism>
<name>A0A0A9DI69_ARUDO</name>
<dbReference type="EMBL" id="GBRH01209621">
    <property type="protein sequence ID" value="JAD88274.1"/>
    <property type="molecule type" value="Transcribed_RNA"/>
</dbReference>
<accession>A0A0A9DI69</accession>
<reference evidence="1" key="2">
    <citation type="journal article" date="2015" name="Data Brief">
        <title>Shoot transcriptome of the giant reed, Arundo donax.</title>
        <authorList>
            <person name="Barrero R.A."/>
            <person name="Guerrero F.D."/>
            <person name="Moolhuijzen P."/>
            <person name="Goolsby J.A."/>
            <person name="Tidwell J."/>
            <person name="Bellgard S.E."/>
            <person name="Bellgard M.I."/>
        </authorList>
    </citation>
    <scope>NUCLEOTIDE SEQUENCE</scope>
    <source>
        <tissue evidence="1">Shoot tissue taken approximately 20 cm above the soil surface</tissue>
    </source>
</reference>
<proteinExistence type="predicted"/>
<sequence>MAANPIDFNKIEVVRDCPSLSLLEHRCWYMCICMETSYKQMNYSETKYCSMSLQS</sequence>
<dbReference type="AlphaFoldDB" id="A0A0A9DI69"/>
<reference evidence="1" key="1">
    <citation type="submission" date="2014-09" db="EMBL/GenBank/DDBJ databases">
        <authorList>
            <person name="Magalhaes I.L.F."/>
            <person name="Oliveira U."/>
            <person name="Santos F.R."/>
            <person name="Vidigal T.H.D.A."/>
            <person name="Brescovit A.D."/>
            <person name="Santos A.J."/>
        </authorList>
    </citation>
    <scope>NUCLEOTIDE SEQUENCE</scope>
    <source>
        <tissue evidence="1">Shoot tissue taken approximately 20 cm above the soil surface</tissue>
    </source>
</reference>